<dbReference type="EMBL" id="JAWDIE010000027">
    <property type="protein sequence ID" value="MEJ7139413.1"/>
    <property type="molecule type" value="Genomic_DNA"/>
</dbReference>
<sequence>MTDTDDSPLPDTGPSRAILLTMALATGMSVAGLYYAQPLLHQMALEFGVSTASASLLVTLSQLGYAVGLLLIVPLGDMLERRGLVVAMTLLSVLTLLATALAPHFAVLAVGIALTGILAVVAQVLVAFAASLAPDAIRGKVVGTIMTGLMLGILLARTASGLITAATGSWRSIFAVAALGMLGLAVLLWRLLPRRAPLHSSSYGGLIASVLRLVLGDPVVRSRALIGSLSFGMFAAFWTTLTFLLAGPAYGYSEGVIGLFGLVGAAGALSANLSGRLTDRIAPHRLVLGTLGLFTASWALLAAAPMSLTALVLGVIFLDVAAAATNICNQGVIYQRPAAERSRLTAGYMCCAFLGGAVGSVAGAWAWTHGGWGGVVGLGLVMGLTALAVAGTSLRLVENRTAAG</sequence>
<reference evidence="1" key="1">
    <citation type="submission" date="2023-10" db="EMBL/GenBank/DDBJ databases">
        <title>Amphibacter perezi, gen. nov., sp. nov. a novel taxa of the family Comamonadaceae, class Betaproteobacteria isolated from the skin microbiota of Pelophylax perezi from different populations.</title>
        <authorList>
            <person name="Costa S."/>
            <person name="Proenca D.N."/>
            <person name="Lopes I."/>
            <person name="Morais P.V."/>
        </authorList>
    </citation>
    <scope>NUCLEOTIDE SEQUENCE</scope>
    <source>
        <strain evidence="1">SL12-8</strain>
    </source>
</reference>
<protein>
    <submittedName>
        <fullName evidence="1">MFS transporter</fullName>
    </submittedName>
</protein>
<organism evidence="1 2">
    <name type="scientific">Amphibiibacter pelophylacis</name>
    <dbReference type="NCBI Taxonomy" id="1799477"/>
    <lineage>
        <taxon>Bacteria</taxon>
        <taxon>Pseudomonadati</taxon>
        <taxon>Pseudomonadota</taxon>
        <taxon>Betaproteobacteria</taxon>
        <taxon>Burkholderiales</taxon>
        <taxon>Sphaerotilaceae</taxon>
        <taxon>Amphibiibacter</taxon>
    </lineage>
</organism>
<keyword evidence="2" id="KW-1185">Reference proteome</keyword>
<proteinExistence type="predicted"/>
<evidence type="ECO:0000313" key="1">
    <source>
        <dbReference type="EMBL" id="MEJ7139413.1"/>
    </source>
</evidence>
<comment type="caution">
    <text evidence="1">The sequence shown here is derived from an EMBL/GenBank/DDBJ whole genome shotgun (WGS) entry which is preliminary data.</text>
</comment>
<dbReference type="Proteomes" id="UP001364695">
    <property type="component" value="Unassembled WGS sequence"/>
</dbReference>
<evidence type="ECO:0000313" key="2">
    <source>
        <dbReference type="Proteomes" id="UP001364695"/>
    </source>
</evidence>
<name>A0ACC6P5B4_9BURK</name>
<accession>A0ACC6P5B4</accession>
<gene>
    <name evidence="1" type="ORF">RV045_13390</name>
</gene>